<feature type="compositionally biased region" description="Low complexity" evidence="1">
    <location>
        <begin position="127"/>
        <end position="140"/>
    </location>
</feature>
<reference evidence="2 3" key="1">
    <citation type="submission" date="2023-08" db="EMBL/GenBank/DDBJ databases">
        <title>Black Yeasts Isolated from many extreme environments.</title>
        <authorList>
            <person name="Coleine C."/>
            <person name="Stajich J.E."/>
            <person name="Selbmann L."/>
        </authorList>
    </citation>
    <scope>NUCLEOTIDE SEQUENCE [LARGE SCALE GENOMIC DNA]</scope>
    <source>
        <strain evidence="2 3">CCFEE 5885</strain>
    </source>
</reference>
<gene>
    <name evidence="2" type="ORF">LTR24_001483</name>
</gene>
<organism evidence="2 3">
    <name type="scientific">Lithohypha guttulata</name>
    <dbReference type="NCBI Taxonomy" id="1690604"/>
    <lineage>
        <taxon>Eukaryota</taxon>
        <taxon>Fungi</taxon>
        <taxon>Dikarya</taxon>
        <taxon>Ascomycota</taxon>
        <taxon>Pezizomycotina</taxon>
        <taxon>Eurotiomycetes</taxon>
        <taxon>Chaetothyriomycetidae</taxon>
        <taxon>Chaetothyriales</taxon>
        <taxon>Trichomeriaceae</taxon>
        <taxon>Lithohypha</taxon>
    </lineage>
</organism>
<evidence type="ECO:0000313" key="2">
    <source>
        <dbReference type="EMBL" id="KAK5099082.1"/>
    </source>
</evidence>
<evidence type="ECO:0000256" key="1">
    <source>
        <dbReference type="SAM" id="MobiDB-lite"/>
    </source>
</evidence>
<comment type="caution">
    <text evidence="2">The sequence shown here is derived from an EMBL/GenBank/DDBJ whole genome shotgun (WGS) entry which is preliminary data.</text>
</comment>
<proteinExistence type="predicted"/>
<keyword evidence="3" id="KW-1185">Reference proteome</keyword>
<name>A0ABR0KKG6_9EURO</name>
<feature type="region of interest" description="Disordered" evidence="1">
    <location>
        <begin position="1"/>
        <end position="58"/>
    </location>
</feature>
<evidence type="ECO:0000313" key="3">
    <source>
        <dbReference type="Proteomes" id="UP001345013"/>
    </source>
</evidence>
<feature type="region of interest" description="Disordered" evidence="1">
    <location>
        <begin position="251"/>
        <end position="277"/>
    </location>
</feature>
<dbReference type="EMBL" id="JAVRRG010000011">
    <property type="protein sequence ID" value="KAK5099082.1"/>
    <property type="molecule type" value="Genomic_DNA"/>
</dbReference>
<feature type="region of interest" description="Disordered" evidence="1">
    <location>
        <begin position="103"/>
        <end position="168"/>
    </location>
</feature>
<feature type="compositionally biased region" description="Polar residues" evidence="1">
    <location>
        <begin position="26"/>
        <end position="37"/>
    </location>
</feature>
<accession>A0ABR0KKG6</accession>
<dbReference type="Proteomes" id="UP001345013">
    <property type="component" value="Unassembled WGS sequence"/>
</dbReference>
<protein>
    <submittedName>
        <fullName evidence="2">Uncharacterized protein</fullName>
    </submittedName>
</protein>
<sequence length="277" mass="30000">MTHILIAPRPRHEAGYGRLDGDALTSRPSPSAKTNPTLLAAGSEIRHPKPTLLPKHNQENLNHSKLNSHTLKPAIPPVGSFSPPRARSLLVFRSNNVKPASKLLYGPGSTRDQVYSPGSDGVKDRSISSAFPVSPSISSSTAGDVHSIDQDTNGAFGDSDEETESDTASHEAFLGSFDGGLAARRLEEDVEWGISTAGTGTRSLKCQVHLKWYLRKNKSGGGTKIAMTMSMCGKSFTSRSFEIKLRSSKWQQKQQTSEFPAIPETVDEWSTWPGSLN</sequence>
<feature type="compositionally biased region" description="Basic and acidic residues" evidence="1">
    <location>
        <begin position="10"/>
        <end position="21"/>
    </location>
</feature>